<reference evidence="2 3" key="1">
    <citation type="journal article" date="2019" name="Mol. Ecol. Resour.">
        <title>Chromosome-level genome assembly of Triplophysa tibetana, a fish adapted to the harsh high-altitude environment of the Tibetan Plateau.</title>
        <authorList>
            <person name="Yang X."/>
            <person name="Liu H."/>
            <person name="Ma Z."/>
            <person name="Zou Y."/>
            <person name="Zou M."/>
            <person name="Mao Y."/>
            <person name="Li X."/>
            <person name="Wang H."/>
            <person name="Chen T."/>
            <person name="Wang W."/>
            <person name="Yang R."/>
        </authorList>
    </citation>
    <scope>NUCLEOTIDE SEQUENCE [LARGE SCALE GENOMIC DNA]</scope>
    <source>
        <strain evidence="2">TTIB1903HZAU</strain>
        <tissue evidence="2">Muscle</tissue>
    </source>
</reference>
<name>A0A5A9PS71_9TELE</name>
<organism evidence="2 3">
    <name type="scientific">Triplophysa tibetana</name>
    <dbReference type="NCBI Taxonomy" id="1572043"/>
    <lineage>
        <taxon>Eukaryota</taxon>
        <taxon>Metazoa</taxon>
        <taxon>Chordata</taxon>
        <taxon>Craniata</taxon>
        <taxon>Vertebrata</taxon>
        <taxon>Euteleostomi</taxon>
        <taxon>Actinopterygii</taxon>
        <taxon>Neopterygii</taxon>
        <taxon>Teleostei</taxon>
        <taxon>Ostariophysi</taxon>
        <taxon>Cypriniformes</taxon>
        <taxon>Nemacheilidae</taxon>
        <taxon>Triplophysa</taxon>
    </lineage>
</organism>
<dbReference type="Proteomes" id="UP000324632">
    <property type="component" value="Chromosome 2"/>
</dbReference>
<protein>
    <submittedName>
        <fullName evidence="2">Uncharacterized protein</fullName>
    </submittedName>
</protein>
<keyword evidence="3" id="KW-1185">Reference proteome</keyword>
<evidence type="ECO:0000256" key="1">
    <source>
        <dbReference type="SAM" id="Phobius"/>
    </source>
</evidence>
<comment type="caution">
    <text evidence="2">The sequence shown here is derived from an EMBL/GenBank/DDBJ whole genome shotgun (WGS) entry which is preliminary data.</text>
</comment>
<sequence>MGSLCINYAIWTPRWLDNRGLWFSGNETSSDDNWRIEDMVKALEAERVFAIVAFLMSVSSGVLCLMFALCWTSQTVRSYSNTRSLLMVGQAVDPTTMLLFTLVPTGFFFFLTWTLFTHQHIGVIRDDITRLGPSYWVGVVAWVLLLAVLPVIFLVEKLVVPDILPDLIKSADIWWSAPELAESESASDDIAFLPDGSTEAILCAFWIQIIIQISAQFTFALSADANIFDPTYQVVPKLMITTVKPPQKQPLYGE</sequence>
<keyword evidence="1" id="KW-0472">Membrane</keyword>
<keyword evidence="1" id="KW-0812">Transmembrane</keyword>
<accession>A0A5A9PS71</accession>
<proteinExistence type="predicted"/>
<evidence type="ECO:0000313" key="2">
    <source>
        <dbReference type="EMBL" id="KAA0724585.1"/>
    </source>
</evidence>
<dbReference type="AlphaFoldDB" id="A0A5A9PS71"/>
<feature type="transmembrane region" description="Helical" evidence="1">
    <location>
        <begin position="135"/>
        <end position="155"/>
    </location>
</feature>
<feature type="transmembrane region" description="Helical" evidence="1">
    <location>
        <begin position="48"/>
        <end position="71"/>
    </location>
</feature>
<feature type="transmembrane region" description="Helical" evidence="1">
    <location>
        <begin position="92"/>
        <end position="115"/>
    </location>
</feature>
<keyword evidence="1" id="KW-1133">Transmembrane helix</keyword>
<gene>
    <name evidence="2" type="ORF">E1301_Tti003853</name>
</gene>
<dbReference type="EMBL" id="SOYY01000002">
    <property type="protein sequence ID" value="KAA0724585.1"/>
    <property type="molecule type" value="Genomic_DNA"/>
</dbReference>
<evidence type="ECO:0000313" key="3">
    <source>
        <dbReference type="Proteomes" id="UP000324632"/>
    </source>
</evidence>